<evidence type="ECO:0000313" key="1">
    <source>
        <dbReference type="EMBL" id="KAJ4411475.1"/>
    </source>
</evidence>
<comment type="caution">
    <text evidence="1">The sequence shown here is derived from an EMBL/GenBank/DDBJ whole genome shotgun (WGS) entry which is preliminary data.</text>
</comment>
<evidence type="ECO:0008006" key="3">
    <source>
        <dbReference type="Google" id="ProtNLM"/>
    </source>
</evidence>
<gene>
    <name evidence="1" type="ORF">N0V91_001259</name>
</gene>
<dbReference type="OrthoDB" id="2823490at2759"/>
<organism evidence="1 2">
    <name type="scientific">Didymella pomorum</name>
    <dbReference type="NCBI Taxonomy" id="749634"/>
    <lineage>
        <taxon>Eukaryota</taxon>
        <taxon>Fungi</taxon>
        <taxon>Dikarya</taxon>
        <taxon>Ascomycota</taxon>
        <taxon>Pezizomycotina</taxon>
        <taxon>Dothideomycetes</taxon>
        <taxon>Pleosporomycetidae</taxon>
        <taxon>Pleosporales</taxon>
        <taxon>Pleosporineae</taxon>
        <taxon>Didymellaceae</taxon>
        <taxon>Didymella</taxon>
    </lineage>
</organism>
<accession>A0A9W8ZN81</accession>
<reference evidence="1" key="1">
    <citation type="submission" date="2022-10" db="EMBL/GenBank/DDBJ databases">
        <title>Tapping the CABI collections for fungal endophytes: first genome assemblies for Collariella, Neodidymelliopsis, Ascochyta clinopodiicola, Didymella pomorum, Didymosphaeria variabile, Neocosmospora piperis and Neocucurbitaria cava.</title>
        <authorList>
            <person name="Hill R."/>
        </authorList>
    </citation>
    <scope>NUCLEOTIDE SEQUENCE</scope>
    <source>
        <strain evidence="1">IMI 355091</strain>
    </source>
</reference>
<dbReference type="Proteomes" id="UP001140510">
    <property type="component" value="Unassembled WGS sequence"/>
</dbReference>
<dbReference type="EMBL" id="JAPEVA010000005">
    <property type="protein sequence ID" value="KAJ4411475.1"/>
    <property type="molecule type" value="Genomic_DNA"/>
</dbReference>
<protein>
    <recommendedName>
        <fullName evidence="3">F-box domain-containing protein</fullName>
    </recommendedName>
</protein>
<proteinExistence type="predicted"/>
<name>A0A9W8ZN81_9PLEO</name>
<evidence type="ECO:0000313" key="2">
    <source>
        <dbReference type="Proteomes" id="UP001140510"/>
    </source>
</evidence>
<keyword evidence="2" id="KW-1185">Reference proteome</keyword>
<sequence length="245" mass="27974">MPTVRSKFGLVFLPNFFSVIPLLRLTAPKTFMASMPSLLDLPREIRDQICVYALLSPIAPPNTDRSFEELTEPRQIYGNPRLRAWSKVVLYDPANSTITPPSLLLVNKQMYQETLSNLKLINKLPNCSMDLVIADEVVLLPTWTQIPYRHALKFDTVDVTFRISGVHDRKKEYPFGFYKGWRCGDGAGPAMGWQIYAVLERFIRADTVWGGSEEIQSQAYKRFMGPQVAGRWRRYSRPSILGQGV</sequence>
<dbReference type="AlphaFoldDB" id="A0A9W8ZN81"/>